<evidence type="ECO:0000256" key="1">
    <source>
        <dbReference type="SAM" id="MobiDB-lite"/>
    </source>
</evidence>
<organism evidence="3">
    <name type="scientific">Human papillomavirus</name>
    <dbReference type="NCBI Taxonomy" id="10566"/>
    <lineage>
        <taxon>Viruses</taxon>
        <taxon>Monodnaviria</taxon>
        <taxon>Shotokuvirae</taxon>
        <taxon>Cossaviricota</taxon>
        <taxon>Papovaviricetes</taxon>
        <taxon>Zurhausenvirales</taxon>
        <taxon>Papillomaviridae</taxon>
    </lineage>
</organism>
<accession>A0A385PKU9</accession>
<feature type="transmembrane region" description="Helical" evidence="2">
    <location>
        <begin position="45"/>
        <end position="68"/>
    </location>
</feature>
<keyword evidence="2" id="KW-0812">Transmembrane</keyword>
<name>A0A385PKU9_9PAPI</name>
<evidence type="ECO:0000256" key="2">
    <source>
        <dbReference type="SAM" id="Phobius"/>
    </source>
</evidence>
<reference evidence="3" key="1">
    <citation type="journal article" date="2018" name="Nat. Med.">
        <title>Expanded skin virome in DOCK8-deficient patients.</title>
        <authorList>
            <consortium name="NISC Comparative Sequencing Program"/>
            <person name="Tirosh O."/>
            <person name="Conlan S."/>
            <person name="Deming C."/>
            <person name="Lee-Lin S.Q."/>
            <person name="Huang X."/>
            <person name="Su H.C."/>
            <person name="Freeman A.F."/>
            <person name="Segre J.A."/>
            <person name="Kong H.H."/>
        </authorList>
    </citation>
    <scope>NUCLEOTIDE SEQUENCE</scope>
    <source>
        <strain evidence="3">HPV-mSK_160</strain>
    </source>
</reference>
<proteinExistence type="predicted"/>
<evidence type="ECO:0000313" key="3">
    <source>
        <dbReference type="EMBL" id="AYA94268.1"/>
    </source>
</evidence>
<dbReference type="EMBL" id="MH777302">
    <property type="protein sequence ID" value="AYA94268.1"/>
    <property type="molecule type" value="Genomic_DNA"/>
</dbReference>
<keyword evidence="2" id="KW-0472">Membrane</keyword>
<keyword evidence="2" id="KW-1133">Transmembrane helix</keyword>
<feature type="region of interest" description="Disordered" evidence="1">
    <location>
        <begin position="72"/>
        <end position="133"/>
    </location>
</feature>
<sequence>MKTMSGIKLKGKLITMDCILPNWMGLEIISYYLKKMPIDMERLVHGLLIITINKFCPLLLALPGNLFLTPKRTPPTGNLPPPSPHPKKKTTEEERFARRRGALALPPDTHADDDEEEENKENLPPPPRDDEELKVTEHLITSLLKKLEEVIDLYNEQVSEELSALKRKLGIRQ</sequence>
<protein>
    <submittedName>
        <fullName evidence="3">E4 protein</fullName>
    </submittedName>
</protein>